<comment type="similarity">
    <text evidence="2">Belongs to the prokaryotic/mitochondrial release factor family.</text>
</comment>
<dbReference type="InterPro" id="IPR045853">
    <property type="entry name" value="Pep_chain_release_fac_I_sf"/>
</dbReference>
<dbReference type="Pfam" id="PF00472">
    <property type="entry name" value="RF-1"/>
    <property type="match status" value="1"/>
</dbReference>
<sequence length="216" mass="23448">MTTARTASLFGRTLFNGLFVTVAAPQHCPRTAATAATAAAAASLKPTDRHRPLHTTASPWQKQMPARPKPPPDSELEESYLKGSGPGGQKINKTNSAVQLKHIPTGLVVKCQATRSRDQNRKIARDLLAAKLDVMYNGEKSREAIVADAKRKKKASAAKKSKRKYRKLEEGSREQDAEPEQEDPEPVPAVADEKTAAAAAKEDIPSSTQHTQHRSP</sequence>
<evidence type="ECO:0000313" key="9">
    <source>
        <dbReference type="EnsemblFungi" id="MAPG_07798T0"/>
    </source>
</evidence>
<comment type="subcellular location">
    <subcellularLocation>
        <location evidence="1">Mitochondrion</location>
    </subcellularLocation>
</comment>
<protein>
    <submittedName>
        <fullName evidence="8">Peptidyl-tRNA hydrolase domain-containing protein</fullName>
    </submittedName>
</protein>
<dbReference type="SUPFAM" id="SSF75620">
    <property type="entry name" value="Release factor"/>
    <property type="match status" value="1"/>
</dbReference>
<dbReference type="Proteomes" id="UP000011715">
    <property type="component" value="Unassembled WGS sequence"/>
</dbReference>
<feature type="signal peptide" evidence="6">
    <location>
        <begin position="1"/>
        <end position="25"/>
    </location>
</feature>
<dbReference type="AlphaFoldDB" id="A0A0C4E5M5"/>
<reference evidence="10" key="2">
    <citation type="submission" date="2010-05" db="EMBL/GenBank/DDBJ databases">
        <title>The genome sequence of Magnaporthe poae strain ATCC 64411.</title>
        <authorList>
            <person name="Ma L.-J."/>
            <person name="Dead R."/>
            <person name="Young S."/>
            <person name="Zeng Q."/>
            <person name="Koehrsen M."/>
            <person name="Alvarado L."/>
            <person name="Berlin A."/>
            <person name="Chapman S.B."/>
            <person name="Chen Z."/>
            <person name="Freedman E."/>
            <person name="Gellesch M."/>
            <person name="Goldberg J."/>
            <person name="Griggs A."/>
            <person name="Gujja S."/>
            <person name="Heilman E.R."/>
            <person name="Heiman D."/>
            <person name="Hepburn T."/>
            <person name="Howarth C."/>
            <person name="Jen D."/>
            <person name="Larson L."/>
            <person name="Mehta T."/>
            <person name="Neiman D."/>
            <person name="Pearson M."/>
            <person name="Roberts A."/>
            <person name="Saif S."/>
            <person name="Shea T."/>
            <person name="Shenoy N."/>
            <person name="Sisk P."/>
            <person name="Stolte C."/>
            <person name="Sykes S."/>
            <person name="Walk T."/>
            <person name="White J."/>
            <person name="Yandava C."/>
            <person name="Haas B."/>
            <person name="Nusbaum C."/>
            <person name="Birren B."/>
        </authorList>
    </citation>
    <scope>NUCLEOTIDE SEQUENCE [LARGE SCALE GENOMIC DNA]</scope>
    <source>
        <strain evidence="10">ATCC 64411 / 73-15</strain>
    </source>
</reference>
<dbReference type="FunFam" id="3.30.160.20:FF:000065">
    <property type="entry name" value="Peptidyl-tRNA hydrolase domain protein"/>
    <property type="match status" value="1"/>
</dbReference>
<dbReference type="STRING" id="644358.A0A0C4E5M5"/>
<dbReference type="Gene3D" id="3.30.160.20">
    <property type="match status" value="1"/>
</dbReference>
<keyword evidence="6" id="KW-0732">Signal</keyword>
<dbReference type="GO" id="GO:0003747">
    <property type="term" value="F:translation release factor activity"/>
    <property type="evidence" value="ECO:0007669"/>
    <property type="project" value="InterPro"/>
</dbReference>
<dbReference type="GO" id="GO:0032543">
    <property type="term" value="P:mitochondrial translation"/>
    <property type="evidence" value="ECO:0007669"/>
    <property type="project" value="UniProtKB-ARBA"/>
</dbReference>
<name>A0A0C4E5M5_MAGP6</name>
<dbReference type="PANTHER" id="PTHR46203">
    <property type="entry name" value="PROBABLE PEPTIDE CHAIN RELEASE FACTOR C12ORF65"/>
    <property type="match status" value="1"/>
</dbReference>
<feature type="region of interest" description="Disordered" evidence="5">
    <location>
        <begin position="148"/>
        <end position="216"/>
    </location>
</feature>
<reference evidence="8" key="1">
    <citation type="submission" date="2010-05" db="EMBL/GenBank/DDBJ databases">
        <title>The Genome Sequence of Magnaporthe poae strain ATCC 64411.</title>
        <authorList>
            <consortium name="The Broad Institute Genome Sequencing Platform"/>
            <consortium name="Broad Institute Genome Sequencing Center for Infectious Disease"/>
            <person name="Ma L.-J."/>
            <person name="Dead R."/>
            <person name="Young S."/>
            <person name="Zeng Q."/>
            <person name="Koehrsen M."/>
            <person name="Alvarado L."/>
            <person name="Berlin A."/>
            <person name="Chapman S.B."/>
            <person name="Chen Z."/>
            <person name="Freedman E."/>
            <person name="Gellesch M."/>
            <person name="Goldberg J."/>
            <person name="Griggs A."/>
            <person name="Gujja S."/>
            <person name="Heilman E.R."/>
            <person name="Heiman D."/>
            <person name="Hepburn T."/>
            <person name="Howarth C."/>
            <person name="Jen D."/>
            <person name="Larson L."/>
            <person name="Mehta T."/>
            <person name="Neiman D."/>
            <person name="Pearson M."/>
            <person name="Roberts A."/>
            <person name="Saif S."/>
            <person name="Shea T."/>
            <person name="Shenoy N."/>
            <person name="Sisk P."/>
            <person name="Stolte C."/>
            <person name="Sykes S."/>
            <person name="Walk T."/>
            <person name="White J."/>
            <person name="Yandava C."/>
            <person name="Haas B."/>
            <person name="Nusbaum C."/>
            <person name="Birren B."/>
        </authorList>
    </citation>
    <scope>NUCLEOTIDE SEQUENCE</scope>
    <source>
        <strain evidence="8">ATCC 64411</strain>
    </source>
</reference>
<feature type="domain" description="Prokaryotic-type class I peptide chain release factors" evidence="7">
    <location>
        <begin position="73"/>
        <end position="169"/>
    </location>
</feature>
<evidence type="ECO:0000256" key="5">
    <source>
        <dbReference type="SAM" id="MobiDB-lite"/>
    </source>
</evidence>
<organism evidence="9 10">
    <name type="scientific">Magnaporthiopsis poae (strain ATCC 64411 / 73-15)</name>
    <name type="common">Kentucky bluegrass fungus</name>
    <name type="synonym">Magnaporthe poae</name>
    <dbReference type="NCBI Taxonomy" id="644358"/>
    <lineage>
        <taxon>Eukaryota</taxon>
        <taxon>Fungi</taxon>
        <taxon>Dikarya</taxon>
        <taxon>Ascomycota</taxon>
        <taxon>Pezizomycotina</taxon>
        <taxon>Sordariomycetes</taxon>
        <taxon>Sordariomycetidae</taxon>
        <taxon>Magnaporthales</taxon>
        <taxon>Magnaporthaceae</taxon>
        <taxon>Magnaporthiopsis</taxon>
    </lineage>
</organism>
<keyword evidence="3" id="KW-0809">Transit peptide</keyword>
<dbReference type="GO" id="GO:0016787">
    <property type="term" value="F:hydrolase activity"/>
    <property type="evidence" value="ECO:0007669"/>
    <property type="project" value="UniProtKB-KW"/>
</dbReference>
<reference evidence="8" key="3">
    <citation type="submission" date="2011-03" db="EMBL/GenBank/DDBJ databases">
        <title>Annotation of Magnaporthe poae ATCC 64411.</title>
        <authorList>
            <person name="Ma L.-J."/>
            <person name="Dead R."/>
            <person name="Young S.K."/>
            <person name="Zeng Q."/>
            <person name="Gargeya S."/>
            <person name="Fitzgerald M."/>
            <person name="Haas B."/>
            <person name="Abouelleil A."/>
            <person name="Alvarado L."/>
            <person name="Arachchi H.M."/>
            <person name="Berlin A."/>
            <person name="Brown A."/>
            <person name="Chapman S.B."/>
            <person name="Chen Z."/>
            <person name="Dunbar C."/>
            <person name="Freedman E."/>
            <person name="Gearin G."/>
            <person name="Gellesch M."/>
            <person name="Goldberg J."/>
            <person name="Griggs A."/>
            <person name="Gujja S."/>
            <person name="Heiman D."/>
            <person name="Howarth C."/>
            <person name="Larson L."/>
            <person name="Lui A."/>
            <person name="MacDonald P.J.P."/>
            <person name="Mehta T."/>
            <person name="Montmayeur A."/>
            <person name="Murphy C."/>
            <person name="Neiman D."/>
            <person name="Pearson M."/>
            <person name="Priest M."/>
            <person name="Roberts A."/>
            <person name="Saif S."/>
            <person name="Shea T."/>
            <person name="Shenoy N."/>
            <person name="Sisk P."/>
            <person name="Stolte C."/>
            <person name="Sykes S."/>
            <person name="Yandava C."/>
            <person name="Wortman J."/>
            <person name="Nusbaum C."/>
            <person name="Birren B."/>
        </authorList>
    </citation>
    <scope>NUCLEOTIDE SEQUENCE</scope>
    <source>
        <strain evidence="8">ATCC 64411</strain>
    </source>
</reference>
<evidence type="ECO:0000256" key="3">
    <source>
        <dbReference type="ARBA" id="ARBA00022946"/>
    </source>
</evidence>
<reference evidence="9" key="4">
    <citation type="journal article" date="2015" name="G3 (Bethesda)">
        <title>Genome sequences of three phytopathogenic species of the Magnaporthaceae family of fungi.</title>
        <authorList>
            <person name="Okagaki L.H."/>
            <person name="Nunes C.C."/>
            <person name="Sailsbery J."/>
            <person name="Clay B."/>
            <person name="Brown D."/>
            <person name="John T."/>
            <person name="Oh Y."/>
            <person name="Young N."/>
            <person name="Fitzgerald M."/>
            <person name="Haas B.J."/>
            <person name="Zeng Q."/>
            <person name="Young S."/>
            <person name="Adiconis X."/>
            <person name="Fan L."/>
            <person name="Levin J.Z."/>
            <person name="Mitchell T.K."/>
            <person name="Okubara P.A."/>
            <person name="Farman M.L."/>
            <person name="Kohn L.M."/>
            <person name="Birren B."/>
            <person name="Ma L.-J."/>
            <person name="Dean R.A."/>
        </authorList>
    </citation>
    <scope>NUCLEOTIDE SEQUENCE</scope>
    <source>
        <strain evidence="9">ATCC 64411 / 73-15</strain>
    </source>
</reference>
<dbReference type="GO" id="GO:0005739">
    <property type="term" value="C:mitochondrion"/>
    <property type="evidence" value="ECO:0007669"/>
    <property type="project" value="UniProtKB-SubCell"/>
</dbReference>
<keyword evidence="10" id="KW-1185">Reference proteome</keyword>
<keyword evidence="4" id="KW-0496">Mitochondrion</keyword>
<gene>
    <name evidence="8" type="ORF">MAPG_07798</name>
</gene>
<feature type="region of interest" description="Disordered" evidence="5">
    <location>
        <begin position="39"/>
        <end position="92"/>
    </location>
</feature>
<feature type="compositionally biased region" description="Basic and acidic residues" evidence="5">
    <location>
        <begin position="167"/>
        <end position="176"/>
    </location>
</feature>
<reference evidence="9" key="5">
    <citation type="submission" date="2015-06" db="UniProtKB">
        <authorList>
            <consortium name="EnsemblFungi"/>
        </authorList>
    </citation>
    <scope>IDENTIFICATION</scope>
    <source>
        <strain evidence="9">ATCC 64411</strain>
    </source>
</reference>
<keyword evidence="8" id="KW-0378">Hydrolase</keyword>
<evidence type="ECO:0000256" key="2">
    <source>
        <dbReference type="ARBA" id="ARBA00010835"/>
    </source>
</evidence>
<dbReference type="InterPro" id="IPR000352">
    <property type="entry name" value="Pep_chain_release_fac_I"/>
</dbReference>
<evidence type="ECO:0000256" key="6">
    <source>
        <dbReference type="SAM" id="SignalP"/>
    </source>
</evidence>
<dbReference type="EMBL" id="GL876972">
    <property type="protein sequence ID" value="KLU88815.1"/>
    <property type="molecule type" value="Genomic_DNA"/>
</dbReference>
<feature type="compositionally biased region" description="Basic and acidic residues" evidence="5">
    <location>
        <begin position="191"/>
        <end position="204"/>
    </location>
</feature>
<evidence type="ECO:0000313" key="10">
    <source>
        <dbReference type="Proteomes" id="UP000011715"/>
    </source>
</evidence>
<evidence type="ECO:0000313" key="8">
    <source>
        <dbReference type="EMBL" id="KLU88815.1"/>
    </source>
</evidence>
<dbReference type="InterPro" id="IPR052405">
    <property type="entry name" value="Mito_Transl_Release_Factor"/>
</dbReference>
<evidence type="ECO:0000256" key="4">
    <source>
        <dbReference type="ARBA" id="ARBA00023128"/>
    </source>
</evidence>
<evidence type="ECO:0000259" key="7">
    <source>
        <dbReference type="Pfam" id="PF00472"/>
    </source>
</evidence>
<dbReference type="eggNOG" id="KOG2726">
    <property type="taxonomic scope" value="Eukaryota"/>
</dbReference>
<accession>A0A0C4E5M5</accession>
<dbReference type="VEuPathDB" id="FungiDB:MAPG_07798"/>
<evidence type="ECO:0000256" key="1">
    <source>
        <dbReference type="ARBA" id="ARBA00004173"/>
    </source>
</evidence>
<dbReference type="PANTHER" id="PTHR46203:SF1">
    <property type="entry name" value="MITOCHONDRIAL TRANSLATION RELEASE FACTOR IN RESCUE"/>
    <property type="match status" value="1"/>
</dbReference>
<feature type="chain" id="PRO_5009385730" evidence="6">
    <location>
        <begin position="26"/>
        <end position="216"/>
    </location>
</feature>
<proteinExistence type="inferred from homology"/>
<dbReference type="EMBL" id="ADBL01001893">
    <property type="status" value="NOT_ANNOTATED_CDS"/>
    <property type="molecule type" value="Genomic_DNA"/>
</dbReference>
<dbReference type="OrthoDB" id="277888at2759"/>
<dbReference type="EnsemblFungi" id="MAPG_07798T0">
    <property type="protein sequence ID" value="MAPG_07798T0"/>
    <property type="gene ID" value="MAPG_07798"/>
</dbReference>
<feature type="compositionally biased region" description="Basic residues" evidence="5">
    <location>
        <begin position="150"/>
        <end position="166"/>
    </location>
</feature>